<sequence length="2912" mass="291118">MRHLRLASLCSLIIFAVACTEAPVSVAPEAHTHSQAEEALFTNSGFESGNLSGWTTSTALVATSPGVTAYPVTQESQLGLRTGGVNKTSAVNAPSGPYSLVPPGLTSAETARYPRFGNWAAVVNDQGSSYNANKITQNSVVTTADIDPADGLVHVRFVVLPVLQNPGHTVREQPYYYVAINNVTKGTQLTSRFNFSNEAGVPWQSNAAGSIVYTDWLLFDLPLSRNAVSIGDTLQAVIIAGGCAQSGHWGEAIIDSFGSFIPGLVAYGSGPDSVEAGSDFQYTYRVLNGSTVTSTGTELTAYLPAGTTFRSVDTAGITCTTPTVGTRGTVSCNLGAVGAGASSTVKITVRADATATGEIRHGWYFSKSNQEKPLTGPLVTTKVTTGGTTQYVDLVTTVDDATTSLTWGQQNTWAITVLNRGPTTATNARLVTNTPANLNTLTWTCTAQSGASCGSASGTGAIDALATIPAGKSVTWSLKANVNAGLGTGMVSVTANATAPAGTVEQYALDNGSGDDDTLSTLVLPVTVNRQGAGAGELIATPAGLSCGAGCSTVSGNFASGTQVTINAVPAAGSMFTGWTGGTCSGTGACTFTTALAHTVTGTFAKIPTLITSPATANAAVGKPFSYTVTANGTAPIALSATNLPAWATFNPSTGVISGTPTATGSATINLSASDVNGTATQALTLTIGTAPTITSALTFSVASSGSAWTNVLVTASGSATIQYNASNLPGTVYFNSTTGAFNGSSAANGVFNIPVVATNAFGSDYKTIAVSVGAAPVITSALTSSATVGTAWTYTLTATPSGVTLSTNNLPSWATFNASSGVISGTPTTAGTVSIGVAASNSVGTSSQTLVLTVDGPAVITSALTANGTAGQAFAYTLNAEGTTPITRAVTGLQAWMNFDASTGLLSGTPPAPGTFTVNLSATNAIGSDAKTLTITIAAPPPTPTPPGINSALTASGAVGAAFTYTITASGAVPMTYAATGLPAWASFDAATGTITGTPSEAGSHSINIKATNSLGEDSKTLVITIVSAAVITSALTATAIVGEAFSYTTTASGSGPITFTATGVPAWASFAGGVLSGTPTAEGTVTVALRAENAGGADTKNLVISIRTRPLITSSLSAEGTVGTAFSYTVTASGTAPRTLTTGALPSWASFNASTGVISGTPTVEGSVSINLGVSNAAGTDSKTLTLVVRKRAEVTSPSTADAVVGELFSYTMTATGTAPLTLSATGLPAWASFNASTGVLSGTPSASGSVQVSLTADNAAGSDTRTLTITIRSKPVITSALMADATVGQAFSYAGSATGSATITWSATGLPAWATLNPSTGAITGTPTADVNASIVLTATNAAGSDSKTLNLTVRAKPGITSALAVDAVVGQAFSYAASATGTAPLSWTAPGLPAWATLNPSTGAITGTPTADVDATIALTVTNAAGSDTKNLVITVRAKPSITSALTAIATVGESFSYTVTASGTEPRTLSVAGLPAWASFSNGVITGTPTADVDATIALTVTNAAGTDTKNLVITVRAKPAITSALTATANVGDAFTYTLTATGTEPRTVSVSGLPTWAQFDASTGLISGTPDADVDASIVATVTNAAGSDSKTLQLTVRAKPSITSALTAIATVDESFSYTLTATGTEPRTLSVGALPSWLHFNASMGQLFGTPTADVDADIALTVTNAAGTDTKTLHITVRAKPAITSAMNAEAIVGQAFTFSVTATGTAPRTLSVSGLPSWLSFDASTGELSGTPSSDVDATLVITVTNAAGSASKNLHITVRARPVVTSVLAAEGIVGWPFSYTLTANGTAPLTLATGMLPGWLSFDAATGVLSGVPTGDAQEAVLVSVTNAAGSDTRTLVITVRTLPVITSASSLVGVEGAPLSMAITTTGTGPIVISATGLPAGLSLVNGVITGTPSAPGHSEVQVTATNGAGTVTQTMVIDVRSPLSVPVIDAPAANAALNTGTVVINGTLPAGEAGGQVKVSDGSTVICTAQVQADGSWSCTATLTEGAHSLTAKLVDISNFEGPSSAARDVRIDLSAPVGPTVTAPGSIVNTGTPTFSGTGEVGARVTVERNGYTVCVALVGADGTWSCTPSMPLPEGASAFAIVQRDAAGNTSATTTLTTTVDVTAPAMPTMTSPVAGSVMGNTMVTFTGTAEAGSTVKVFVDGEERCSAIADANGRFSCSAMLGDGGHQITVTSTDAAGNSTTTAAMNMQVDATAPAAPMLTTPIGGRSTGTPTYSGTGEPGATVRVVIDGQQACMTTVAANGTWSCTVTSPLSEGMHTVSITITDAAGHTSQSVDGTIDVRGSTGTVTPVTGSVGSNDNGHIEGTATPGATVNVYVDGQLVGTVTADENGHWGFDLPLLGAGEHTVSVGVVGQDGRETPAGETVLTVEQSSFDIGGGGFGCSTSSGSPTWLLAMLLLGALWRRGSKKVAKSVAAVAVATVATTASAQSVEVSGFDLEQLQLNPGARSALVVGGGDVLLPMDFRVAASLGYQHAPLVYFQDGERRAALVENRLTTTLSGAFGVLPWLEVGASVPLVVFQNGQAVTSSRGDMIAGAVPQQVSFGTPWLQARLAPFQERNGAPVDFGVTLAVGIPLGATGSLTSEPYVTGQVIAGAARTVGPVRIALDLGAHLRADRTIAVNDVIGSRLLGGLGVSTINGPLRGEVSLRGFIPLAGESVSAELLGGARYSFGDFEVFGLAGPGIGNAPGTPAFRALVGVSFGGVKSGRCTLQSADPSSCPGLDYDGDGIKNGDDACPMQAGSCAPIAAPVAVEAVKPAEVVESPAAVPVAEPVAEAAPQVELKQDRIEIHGEVHFESGRAVIGSESFPLLNQVAALLNAHPEVKSVRVEGHTDDRGGAAANMKLSKDRAAAVRTYLVKQGVADTRLTSEGYGQTKPVATNETAAGREKNRRVMFTIEQ</sequence>
<evidence type="ECO:0000259" key="6">
    <source>
        <dbReference type="PROSITE" id="PS51123"/>
    </source>
</evidence>
<dbReference type="PANTHER" id="PTHR30329:SF21">
    <property type="entry name" value="LIPOPROTEIN YIAD-RELATED"/>
    <property type="match status" value="1"/>
</dbReference>
<dbReference type="Pfam" id="PF05345">
    <property type="entry name" value="He_PIG"/>
    <property type="match status" value="16"/>
</dbReference>
<dbReference type="PRINTS" id="PR01023">
    <property type="entry name" value="NAFLGMOTY"/>
</dbReference>
<dbReference type="InterPro" id="IPR044016">
    <property type="entry name" value="Big_13"/>
</dbReference>
<gene>
    <name evidence="7" type="ORF">DI536_19610</name>
</gene>
<dbReference type="Gene3D" id="3.30.1330.60">
    <property type="entry name" value="OmpA-like domain"/>
    <property type="match status" value="1"/>
</dbReference>
<dbReference type="InterPro" id="IPR001434">
    <property type="entry name" value="OmcB-like_DUF11"/>
</dbReference>
<dbReference type="InterPro" id="IPR044060">
    <property type="entry name" value="Bacterial_rp_domain"/>
</dbReference>
<dbReference type="Pfam" id="PF18998">
    <property type="entry name" value="Flg_new_2"/>
    <property type="match status" value="1"/>
</dbReference>
<proteinExistence type="predicted"/>
<dbReference type="PROSITE" id="PS51257">
    <property type="entry name" value="PROKAR_LIPOPROTEIN"/>
    <property type="match status" value="1"/>
</dbReference>
<evidence type="ECO:0000256" key="3">
    <source>
        <dbReference type="ARBA" id="ARBA00023237"/>
    </source>
</evidence>
<feature type="signal peptide" evidence="5">
    <location>
        <begin position="1"/>
        <end position="22"/>
    </location>
</feature>
<dbReference type="CDD" id="cd07185">
    <property type="entry name" value="OmpA_C-like"/>
    <property type="match status" value="1"/>
</dbReference>
<comment type="caution">
    <text evidence="7">The sequence shown here is derived from an EMBL/GenBank/DDBJ whole genome shotgun (WGS) entry which is preliminary data.</text>
</comment>
<dbReference type="InterPro" id="IPR036737">
    <property type="entry name" value="OmpA-like_sf"/>
</dbReference>
<keyword evidence="3" id="KW-0998">Cell outer membrane</keyword>
<dbReference type="Proteomes" id="UP000249061">
    <property type="component" value="Unassembled WGS sequence"/>
</dbReference>
<protein>
    <recommendedName>
        <fullName evidence="6">OmpA-like domain-containing protein</fullName>
    </recommendedName>
</protein>
<keyword evidence="5" id="KW-0732">Signal</keyword>
<dbReference type="InterPro" id="IPR015919">
    <property type="entry name" value="Cadherin-like_sf"/>
</dbReference>
<dbReference type="PROSITE" id="PS51123">
    <property type="entry name" value="OMPA_2"/>
    <property type="match status" value="1"/>
</dbReference>
<dbReference type="GO" id="GO:0005509">
    <property type="term" value="F:calcium ion binding"/>
    <property type="evidence" value="ECO:0007669"/>
    <property type="project" value="InterPro"/>
</dbReference>
<comment type="subcellular location">
    <subcellularLocation>
        <location evidence="1">Cell outer membrane</location>
    </subcellularLocation>
</comment>
<dbReference type="PRINTS" id="PR01021">
    <property type="entry name" value="OMPADOMAIN"/>
</dbReference>
<evidence type="ECO:0000256" key="1">
    <source>
        <dbReference type="ARBA" id="ARBA00004442"/>
    </source>
</evidence>
<dbReference type="SUPFAM" id="SSF103088">
    <property type="entry name" value="OmpA-like"/>
    <property type="match status" value="1"/>
</dbReference>
<feature type="domain" description="OmpA-like" evidence="6">
    <location>
        <begin position="2796"/>
        <end position="2912"/>
    </location>
</feature>
<dbReference type="InterPro" id="IPR050330">
    <property type="entry name" value="Bact_OuterMem_StrucFunc"/>
</dbReference>
<reference evidence="7 8" key="1">
    <citation type="submission" date="2017-08" db="EMBL/GenBank/DDBJ databases">
        <title>Infants hospitalized years apart are colonized by the same room-sourced microbial strains.</title>
        <authorList>
            <person name="Brooks B."/>
            <person name="Olm M.R."/>
            <person name="Firek B.A."/>
            <person name="Baker R."/>
            <person name="Thomas B.C."/>
            <person name="Morowitz M.J."/>
            <person name="Banfield J.F."/>
        </authorList>
    </citation>
    <scope>NUCLEOTIDE SEQUENCE [LARGE SCALE GENOMIC DNA]</scope>
    <source>
        <strain evidence="7">S2_003_000_R2_14</strain>
    </source>
</reference>
<evidence type="ECO:0000256" key="4">
    <source>
        <dbReference type="PROSITE-ProRule" id="PRU00473"/>
    </source>
</evidence>
<dbReference type="InterPro" id="IPR013783">
    <property type="entry name" value="Ig-like_fold"/>
</dbReference>
<feature type="chain" id="PRO_5015969260" description="OmpA-like domain-containing protein" evidence="5">
    <location>
        <begin position="23"/>
        <end position="2912"/>
    </location>
</feature>
<keyword evidence="2 4" id="KW-0472">Membrane</keyword>
<evidence type="ECO:0000313" key="8">
    <source>
        <dbReference type="Proteomes" id="UP000249061"/>
    </source>
</evidence>
<dbReference type="GO" id="GO:0009279">
    <property type="term" value="C:cell outer membrane"/>
    <property type="evidence" value="ECO:0007669"/>
    <property type="project" value="UniProtKB-SubCell"/>
</dbReference>
<dbReference type="InterPro" id="IPR006664">
    <property type="entry name" value="OMP_bac"/>
</dbReference>
<dbReference type="Pfam" id="PF01345">
    <property type="entry name" value="DUF11"/>
    <property type="match status" value="2"/>
</dbReference>
<dbReference type="SUPFAM" id="SSF49313">
    <property type="entry name" value="Cadherin-like"/>
    <property type="match status" value="15"/>
</dbReference>
<evidence type="ECO:0000256" key="5">
    <source>
        <dbReference type="SAM" id="SignalP"/>
    </source>
</evidence>
<dbReference type="PANTHER" id="PTHR30329">
    <property type="entry name" value="STATOR ELEMENT OF FLAGELLAR MOTOR COMPLEX"/>
    <property type="match status" value="1"/>
</dbReference>
<dbReference type="SMART" id="SM00736">
    <property type="entry name" value="CADG"/>
    <property type="match status" value="11"/>
</dbReference>
<name>A0A2W5TBG9_9BACT</name>
<dbReference type="Pfam" id="PF19077">
    <property type="entry name" value="Big_13"/>
    <property type="match status" value="3"/>
</dbReference>
<dbReference type="EMBL" id="QFQP01000017">
    <property type="protein sequence ID" value="PZR10453.1"/>
    <property type="molecule type" value="Genomic_DNA"/>
</dbReference>
<dbReference type="InterPro" id="IPR006644">
    <property type="entry name" value="Cadg"/>
</dbReference>
<evidence type="ECO:0000256" key="2">
    <source>
        <dbReference type="ARBA" id="ARBA00023136"/>
    </source>
</evidence>
<dbReference type="Pfam" id="PF00691">
    <property type="entry name" value="OmpA"/>
    <property type="match status" value="1"/>
</dbReference>
<accession>A0A2W5TBG9</accession>
<organism evidence="7 8">
    <name type="scientific">Archangium gephyra</name>
    <dbReference type="NCBI Taxonomy" id="48"/>
    <lineage>
        <taxon>Bacteria</taxon>
        <taxon>Pseudomonadati</taxon>
        <taxon>Myxococcota</taxon>
        <taxon>Myxococcia</taxon>
        <taxon>Myxococcales</taxon>
        <taxon>Cystobacterineae</taxon>
        <taxon>Archangiaceae</taxon>
        <taxon>Archangium</taxon>
    </lineage>
</organism>
<evidence type="ECO:0000313" key="7">
    <source>
        <dbReference type="EMBL" id="PZR10453.1"/>
    </source>
</evidence>
<dbReference type="InterPro" id="IPR006665">
    <property type="entry name" value="OmpA-like"/>
</dbReference>
<dbReference type="Gene3D" id="2.60.40.10">
    <property type="entry name" value="Immunoglobulins"/>
    <property type="match status" value="21"/>
</dbReference>
<dbReference type="NCBIfam" id="NF033510">
    <property type="entry name" value="Ca_tandemer"/>
    <property type="match status" value="4"/>
</dbReference>